<feature type="transmembrane region" description="Helical" evidence="8">
    <location>
        <begin position="101"/>
        <end position="124"/>
    </location>
</feature>
<comment type="similarity">
    <text evidence="8">Belongs to the binding-protein-dependent transport system permease family.</text>
</comment>
<dbReference type="InterPro" id="IPR000515">
    <property type="entry name" value="MetI-like"/>
</dbReference>
<proteinExistence type="inferred from homology"/>
<keyword evidence="7 8" id="KW-0472">Membrane</keyword>
<evidence type="ECO:0000256" key="3">
    <source>
        <dbReference type="ARBA" id="ARBA00022475"/>
    </source>
</evidence>
<dbReference type="GO" id="GO:0005886">
    <property type="term" value="C:plasma membrane"/>
    <property type="evidence" value="ECO:0007669"/>
    <property type="project" value="UniProtKB-SubCell"/>
</dbReference>
<evidence type="ECO:0000256" key="2">
    <source>
        <dbReference type="ARBA" id="ARBA00022448"/>
    </source>
</evidence>
<keyword evidence="3" id="KW-1003">Cell membrane</keyword>
<dbReference type="EMBL" id="UFYI01000007">
    <property type="protein sequence ID" value="STD20614.1"/>
    <property type="molecule type" value="Genomic_DNA"/>
</dbReference>
<dbReference type="PANTHER" id="PTHR43163">
    <property type="entry name" value="DIPEPTIDE TRANSPORT SYSTEM PERMEASE PROTEIN DPPB-RELATED"/>
    <property type="match status" value="1"/>
</dbReference>
<dbReference type="Pfam" id="PF19300">
    <property type="entry name" value="BPD_transp_1_N"/>
    <property type="match status" value="1"/>
</dbReference>
<dbReference type="Proteomes" id="UP000255163">
    <property type="component" value="Unassembled WGS sequence"/>
</dbReference>
<evidence type="ECO:0000256" key="5">
    <source>
        <dbReference type="ARBA" id="ARBA00022692"/>
    </source>
</evidence>
<dbReference type="SUPFAM" id="SSF161098">
    <property type="entry name" value="MetI-like"/>
    <property type="match status" value="1"/>
</dbReference>
<sequence length="319" mass="35181">MTFWSIVRQRCWGLILVVAGVCIITFIISHLIPGDPARLLAGDRASDEIVQNIRQQLGLDRPLYIQFGRYVDALAHGDLGTSIRTGRPVAEDLKAFFPATLELAFCSLLLALVIGVPLGILSAVYRNRWLDHLVRLMAMTGISTPAFWLGLGVIVLFYGHLQILPGGGRLDDWLDPPTHVTGFYLLDALLEGNGEVFFNALQHLILPSLTLAFVHLGIVARQVRSAMLEQLSEDYIRTARASGLPGWYIVLRYALPNAMIPVHHRARAGAGRSALRRRADRNRLCLAGHGRLGGDVHSGARFPCRDGLCRRRFAGLRAG</sequence>
<keyword evidence="4" id="KW-0997">Cell inner membrane</keyword>
<dbReference type="InterPro" id="IPR045621">
    <property type="entry name" value="BPD_transp_1_N"/>
</dbReference>
<organism evidence="10 11">
    <name type="scientific">Enterobacter asburiae</name>
    <dbReference type="NCBI Taxonomy" id="61645"/>
    <lineage>
        <taxon>Bacteria</taxon>
        <taxon>Pseudomonadati</taxon>
        <taxon>Pseudomonadota</taxon>
        <taxon>Gammaproteobacteria</taxon>
        <taxon>Enterobacterales</taxon>
        <taxon>Enterobacteriaceae</taxon>
        <taxon>Enterobacter</taxon>
        <taxon>Enterobacter cloacae complex</taxon>
    </lineage>
</organism>
<evidence type="ECO:0000259" key="9">
    <source>
        <dbReference type="PROSITE" id="PS50928"/>
    </source>
</evidence>
<feature type="transmembrane region" description="Helical" evidence="8">
    <location>
        <begin position="200"/>
        <end position="220"/>
    </location>
</feature>
<evidence type="ECO:0000313" key="10">
    <source>
        <dbReference type="EMBL" id="STD20614.1"/>
    </source>
</evidence>
<dbReference type="Pfam" id="PF00528">
    <property type="entry name" value="BPD_transp_1"/>
    <property type="match status" value="1"/>
</dbReference>
<dbReference type="PANTHER" id="PTHR43163:SF8">
    <property type="entry name" value="D,D-DIPEPTIDE TRANSPORT SYSTEM PERMEASE PROTEIN DDPB-RELATED"/>
    <property type="match status" value="1"/>
</dbReference>
<evidence type="ECO:0000256" key="6">
    <source>
        <dbReference type="ARBA" id="ARBA00022989"/>
    </source>
</evidence>
<keyword evidence="2 8" id="KW-0813">Transport</keyword>
<evidence type="ECO:0000256" key="4">
    <source>
        <dbReference type="ARBA" id="ARBA00022519"/>
    </source>
</evidence>
<dbReference type="GO" id="GO:0071916">
    <property type="term" value="F:dipeptide transmembrane transporter activity"/>
    <property type="evidence" value="ECO:0007669"/>
    <property type="project" value="TreeGrafter"/>
</dbReference>
<dbReference type="STRING" id="640513.Entas_2191"/>
<dbReference type="AlphaFoldDB" id="A0A376F882"/>
<keyword evidence="5 8" id="KW-0812">Transmembrane</keyword>
<evidence type="ECO:0000256" key="8">
    <source>
        <dbReference type="RuleBase" id="RU363032"/>
    </source>
</evidence>
<feature type="transmembrane region" description="Helical" evidence="8">
    <location>
        <begin position="136"/>
        <end position="158"/>
    </location>
</feature>
<protein>
    <submittedName>
        <fullName evidence="10">ABC transporter</fullName>
    </submittedName>
</protein>
<comment type="subcellular location">
    <subcellularLocation>
        <location evidence="1">Cell inner membrane</location>
        <topology evidence="1">Multi-pass membrane protein</topology>
    </subcellularLocation>
    <subcellularLocation>
        <location evidence="8">Cell membrane</location>
        <topology evidence="8">Multi-pass membrane protein</topology>
    </subcellularLocation>
</comment>
<gene>
    <name evidence="10" type="primary">ddpB_2</name>
    <name evidence="10" type="ORF">NCTC12123_02126</name>
</gene>
<dbReference type="PROSITE" id="PS50928">
    <property type="entry name" value="ABC_TM1"/>
    <property type="match status" value="1"/>
</dbReference>
<evidence type="ECO:0000313" key="11">
    <source>
        <dbReference type="Proteomes" id="UP000255163"/>
    </source>
</evidence>
<name>A0A376F882_ENTAS</name>
<evidence type="ECO:0000256" key="7">
    <source>
        <dbReference type="ARBA" id="ARBA00023136"/>
    </source>
</evidence>
<feature type="transmembrane region" description="Helical" evidence="8">
    <location>
        <begin position="12"/>
        <end position="32"/>
    </location>
</feature>
<dbReference type="CDD" id="cd06261">
    <property type="entry name" value="TM_PBP2"/>
    <property type="match status" value="1"/>
</dbReference>
<evidence type="ECO:0000256" key="1">
    <source>
        <dbReference type="ARBA" id="ARBA00004429"/>
    </source>
</evidence>
<dbReference type="Gene3D" id="1.10.3720.10">
    <property type="entry name" value="MetI-like"/>
    <property type="match status" value="1"/>
</dbReference>
<accession>A0A376F882</accession>
<feature type="domain" description="ABC transmembrane type-1" evidence="9">
    <location>
        <begin position="97"/>
        <end position="319"/>
    </location>
</feature>
<reference evidence="10 11" key="1">
    <citation type="submission" date="2018-06" db="EMBL/GenBank/DDBJ databases">
        <authorList>
            <consortium name="Pathogen Informatics"/>
            <person name="Doyle S."/>
        </authorList>
    </citation>
    <scope>NUCLEOTIDE SEQUENCE [LARGE SCALE GENOMIC DNA]</scope>
    <source>
        <strain evidence="10 11">NCTC12123</strain>
    </source>
</reference>
<dbReference type="InterPro" id="IPR035906">
    <property type="entry name" value="MetI-like_sf"/>
</dbReference>
<keyword evidence="6 8" id="KW-1133">Transmembrane helix</keyword>